<dbReference type="InterPro" id="IPR035994">
    <property type="entry name" value="Nucleoside_phosphorylase_sf"/>
</dbReference>
<dbReference type="OrthoDB" id="1916878at2759"/>
<dbReference type="PANTHER" id="PTHR21234:SF43">
    <property type="entry name" value="OS06G0112100 PROTEIN"/>
    <property type="match status" value="1"/>
</dbReference>
<name>A0A3L6PFY5_PANMI</name>
<sequence length="320" mass="34806">MAMALISASGAATPLQVLLFALLLAASASSLPAQQPDMDRARWQVDRVNRRGPSLGLVMSYVDEATALQASGYFTPWRVLPFVDLYAVTVQTLIDVFSVSGIVHYGTAGSSNDSMSFGDVSVPKLVSYTGAWTWKKFRSPKESSAELSFGEYNIPNGGENLLGSLKFRNEELYSVGKPMEEVFWLPVDSAWFKVAEQLKVKLERCNDTFCLPTTPQVVYGLKGASADMFLDNAEYRKFLFREFGVSTVDEESAAVVMTTTSPGVPVIVFRGVSDLAGGEPTWSSTSLMNLASINALKVAVEFIGTVGKQKSIESVQRSNN</sequence>
<dbReference type="InterPro" id="IPR000845">
    <property type="entry name" value="Nucleoside_phosphorylase_d"/>
</dbReference>
<dbReference type="AlphaFoldDB" id="A0A3L6PFY5"/>
<feature type="signal peptide" evidence="1">
    <location>
        <begin position="1"/>
        <end position="30"/>
    </location>
</feature>
<evidence type="ECO:0000313" key="3">
    <source>
        <dbReference type="EMBL" id="RLM55025.1"/>
    </source>
</evidence>
<evidence type="ECO:0000259" key="2">
    <source>
        <dbReference type="Pfam" id="PF01048"/>
    </source>
</evidence>
<dbReference type="CDD" id="cd09008">
    <property type="entry name" value="MTAN"/>
    <property type="match status" value="1"/>
</dbReference>
<organism evidence="3 4">
    <name type="scientific">Panicum miliaceum</name>
    <name type="common">Proso millet</name>
    <name type="synonym">Broomcorn millet</name>
    <dbReference type="NCBI Taxonomy" id="4540"/>
    <lineage>
        <taxon>Eukaryota</taxon>
        <taxon>Viridiplantae</taxon>
        <taxon>Streptophyta</taxon>
        <taxon>Embryophyta</taxon>
        <taxon>Tracheophyta</taxon>
        <taxon>Spermatophyta</taxon>
        <taxon>Magnoliopsida</taxon>
        <taxon>Liliopsida</taxon>
        <taxon>Poales</taxon>
        <taxon>Poaceae</taxon>
        <taxon>PACMAD clade</taxon>
        <taxon>Panicoideae</taxon>
        <taxon>Panicodae</taxon>
        <taxon>Paniceae</taxon>
        <taxon>Panicinae</taxon>
        <taxon>Panicum</taxon>
        <taxon>Panicum sect. Panicum</taxon>
    </lineage>
</organism>
<accession>A0A3L6PFY5</accession>
<keyword evidence="4" id="KW-1185">Reference proteome</keyword>
<dbReference type="GO" id="GO:0009116">
    <property type="term" value="P:nucleoside metabolic process"/>
    <property type="evidence" value="ECO:0007669"/>
    <property type="project" value="InterPro"/>
</dbReference>
<dbReference type="Gene3D" id="3.40.50.1580">
    <property type="entry name" value="Nucleoside phosphorylase domain"/>
    <property type="match status" value="1"/>
</dbReference>
<dbReference type="STRING" id="4540.A0A3L6PFY5"/>
<dbReference type="Pfam" id="PF01048">
    <property type="entry name" value="PNP_UDP_1"/>
    <property type="match status" value="1"/>
</dbReference>
<protein>
    <submittedName>
        <fullName evidence="3">Bark storage protein B-like</fullName>
    </submittedName>
</protein>
<gene>
    <name evidence="3" type="ORF">C2845_PM10G00850</name>
</gene>
<reference evidence="4" key="1">
    <citation type="journal article" date="2019" name="Nat. Commun.">
        <title>The genome of broomcorn millet.</title>
        <authorList>
            <person name="Zou C."/>
            <person name="Miki D."/>
            <person name="Li D."/>
            <person name="Tang Q."/>
            <person name="Xiao L."/>
            <person name="Rajput S."/>
            <person name="Deng P."/>
            <person name="Jia W."/>
            <person name="Huang R."/>
            <person name="Zhang M."/>
            <person name="Sun Y."/>
            <person name="Hu J."/>
            <person name="Fu X."/>
            <person name="Schnable P.S."/>
            <person name="Li F."/>
            <person name="Zhang H."/>
            <person name="Feng B."/>
            <person name="Zhu X."/>
            <person name="Liu R."/>
            <person name="Schnable J.C."/>
            <person name="Zhu J.-K."/>
            <person name="Zhang H."/>
        </authorList>
    </citation>
    <scope>NUCLEOTIDE SEQUENCE [LARGE SCALE GENOMIC DNA]</scope>
</reference>
<dbReference type="EMBL" id="PQIB02000018">
    <property type="protein sequence ID" value="RLM55025.1"/>
    <property type="molecule type" value="Genomic_DNA"/>
</dbReference>
<evidence type="ECO:0000313" key="4">
    <source>
        <dbReference type="Proteomes" id="UP000275267"/>
    </source>
</evidence>
<dbReference type="PANTHER" id="PTHR21234">
    <property type="entry name" value="PURINE NUCLEOSIDE PHOSPHORYLASE"/>
    <property type="match status" value="1"/>
</dbReference>
<evidence type="ECO:0000256" key="1">
    <source>
        <dbReference type="SAM" id="SignalP"/>
    </source>
</evidence>
<comment type="caution">
    <text evidence="3">The sequence shown here is derived from an EMBL/GenBank/DDBJ whole genome shotgun (WGS) entry which is preliminary data.</text>
</comment>
<proteinExistence type="predicted"/>
<feature type="chain" id="PRO_5018036027" evidence="1">
    <location>
        <begin position="31"/>
        <end position="320"/>
    </location>
</feature>
<dbReference type="GO" id="GO:0003824">
    <property type="term" value="F:catalytic activity"/>
    <property type="evidence" value="ECO:0007669"/>
    <property type="project" value="InterPro"/>
</dbReference>
<feature type="domain" description="Nucleoside phosphorylase" evidence="2">
    <location>
        <begin position="87"/>
        <end position="303"/>
    </location>
</feature>
<keyword evidence="1" id="KW-0732">Signal</keyword>
<dbReference type="SUPFAM" id="SSF53167">
    <property type="entry name" value="Purine and uridine phosphorylases"/>
    <property type="match status" value="1"/>
</dbReference>
<dbReference type="Proteomes" id="UP000275267">
    <property type="component" value="Unassembled WGS sequence"/>
</dbReference>